<dbReference type="SUPFAM" id="SSF57863">
    <property type="entry name" value="ArfGap/RecO-like zinc finger"/>
    <property type="match status" value="1"/>
</dbReference>
<dbReference type="InterPro" id="IPR051718">
    <property type="entry name" value="ARF_GTPase-activating"/>
</dbReference>
<evidence type="ECO:0000313" key="3">
    <source>
        <dbReference type="EMBL" id="KAF4652382.1"/>
    </source>
</evidence>
<feature type="domain" description="Arf-GAP" evidence="2">
    <location>
        <begin position="11"/>
        <end position="132"/>
    </location>
</feature>
<dbReference type="PRINTS" id="PR00405">
    <property type="entry name" value="REVINTRACTNG"/>
</dbReference>
<keyword evidence="1" id="KW-0479">Metal-binding</keyword>
<gene>
    <name evidence="3" type="ORF">FOL46_009764</name>
</gene>
<dbReference type="GO" id="GO:0008270">
    <property type="term" value="F:zinc ion binding"/>
    <property type="evidence" value="ECO:0007669"/>
    <property type="project" value="UniProtKB-KW"/>
</dbReference>
<dbReference type="InterPro" id="IPR001164">
    <property type="entry name" value="ArfGAP_dom"/>
</dbReference>
<evidence type="ECO:0000259" key="2">
    <source>
        <dbReference type="PROSITE" id="PS50115"/>
    </source>
</evidence>
<dbReference type="AlphaFoldDB" id="A0A7J6KZP1"/>
<name>A0A7J6KZP1_PEROL</name>
<organism evidence="3 4">
    <name type="scientific">Perkinsus olseni</name>
    <name type="common">Perkinsus atlanticus</name>
    <dbReference type="NCBI Taxonomy" id="32597"/>
    <lineage>
        <taxon>Eukaryota</taxon>
        <taxon>Sar</taxon>
        <taxon>Alveolata</taxon>
        <taxon>Perkinsozoa</taxon>
        <taxon>Perkinsea</taxon>
        <taxon>Perkinsida</taxon>
        <taxon>Perkinsidae</taxon>
        <taxon>Perkinsus</taxon>
    </lineage>
</organism>
<dbReference type="Gene3D" id="1.10.220.150">
    <property type="entry name" value="Arf GTPase activating protein"/>
    <property type="match status" value="1"/>
</dbReference>
<comment type="caution">
    <text evidence="3">The sequence shown here is derived from an EMBL/GenBank/DDBJ whole genome shotgun (WGS) entry which is preliminary data.</text>
</comment>
<dbReference type="SMART" id="SM00105">
    <property type="entry name" value="ArfGap"/>
    <property type="match status" value="1"/>
</dbReference>
<dbReference type="Pfam" id="PF01412">
    <property type="entry name" value="ArfGap"/>
    <property type="match status" value="1"/>
</dbReference>
<dbReference type="Proteomes" id="UP000572268">
    <property type="component" value="Unassembled WGS sequence"/>
</dbReference>
<dbReference type="PANTHER" id="PTHR45705">
    <property type="entry name" value="FI20236P1"/>
    <property type="match status" value="1"/>
</dbReference>
<dbReference type="GO" id="GO:0005737">
    <property type="term" value="C:cytoplasm"/>
    <property type="evidence" value="ECO:0007669"/>
    <property type="project" value="TreeGrafter"/>
</dbReference>
<dbReference type="CDD" id="cd08204">
    <property type="entry name" value="ArfGap"/>
    <property type="match status" value="1"/>
</dbReference>
<reference evidence="3 4" key="1">
    <citation type="submission" date="2020-04" db="EMBL/GenBank/DDBJ databases">
        <title>Perkinsus olseni comparative genomics.</title>
        <authorList>
            <person name="Bogema D.R."/>
        </authorList>
    </citation>
    <scope>NUCLEOTIDE SEQUENCE [LARGE SCALE GENOMIC DNA]</scope>
    <source>
        <strain evidence="3">ATCC PRA-31</strain>
    </source>
</reference>
<protein>
    <recommendedName>
        <fullName evidence="2">Arf-GAP domain-containing protein</fullName>
    </recommendedName>
</protein>
<evidence type="ECO:0000256" key="1">
    <source>
        <dbReference type="PROSITE-ProRule" id="PRU00288"/>
    </source>
</evidence>
<accession>A0A7J6KZP1</accession>
<dbReference type="InterPro" id="IPR038508">
    <property type="entry name" value="ArfGAP_dom_sf"/>
</dbReference>
<dbReference type="EMBL" id="JABANN010000923">
    <property type="protein sequence ID" value="KAF4652382.1"/>
    <property type="molecule type" value="Genomic_DNA"/>
</dbReference>
<dbReference type="PROSITE" id="PS50115">
    <property type="entry name" value="ARFGAP"/>
    <property type="match status" value="1"/>
</dbReference>
<keyword evidence="1" id="KW-0863">Zinc-finger</keyword>
<proteinExistence type="predicted"/>
<dbReference type="PANTHER" id="PTHR45705:SF1">
    <property type="entry name" value="FI20236P1"/>
    <property type="match status" value="1"/>
</dbReference>
<sequence>MPFRGPSIADSRRLDDLLARPDNHFCADCGSPTPRWAVVNVGVFVCYACGLVHSALGMRTSLVKSVTLDAWGPCWLSLMADVGNAVANSYYEHNLPPCFSRPSPSQGTPALERFIRSKYVHLKFIPAGQPMPPCDLVSAGESPALHYRRAKTPSLPPSPVQHVSSSACEAELSKAKHRCGPKPKARAPEKKRLFNLLEQLVTVLGATTDVTERKILRNLSNSHCCEVLRRWVALLRAGTQRDPPYGLAVRETGLHAAAKVANDLGPDFEKWFLEHGRVCRSSV</sequence>
<keyword evidence="1" id="KW-0862">Zinc</keyword>
<evidence type="ECO:0000313" key="4">
    <source>
        <dbReference type="Proteomes" id="UP000572268"/>
    </source>
</evidence>
<dbReference type="InterPro" id="IPR037278">
    <property type="entry name" value="ARFGAP/RecO"/>
</dbReference>
<dbReference type="GO" id="GO:0005096">
    <property type="term" value="F:GTPase activator activity"/>
    <property type="evidence" value="ECO:0007669"/>
    <property type="project" value="InterPro"/>
</dbReference>